<evidence type="ECO:0000313" key="1">
    <source>
        <dbReference type="EMBL" id="CAB0019875.1"/>
    </source>
</evidence>
<reference evidence="1 2" key="1">
    <citation type="submission" date="2020-02" db="EMBL/GenBank/DDBJ databases">
        <authorList>
            <person name="Ferguson B K."/>
        </authorList>
    </citation>
    <scope>NUCLEOTIDE SEQUENCE [LARGE SCALE GENOMIC DNA]</scope>
</reference>
<feature type="non-terminal residue" evidence="1">
    <location>
        <position position="53"/>
    </location>
</feature>
<name>A0A6H5HQ17_9HEMI</name>
<gene>
    <name evidence="1" type="ORF">NTEN_LOCUS23521</name>
</gene>
<keyword evidence="2" id="KW-1185">Reference proteome</keyword>
<proteinExistence type="predicted"/>
<sequence length="53" mass="6158">MSPSRWRIMLDQLIWLGVGMPRYGTCSIRMLRAPDAIQALDRSKSRGIGRKRR</sequence>
<evidence type="ECO:0000313" key="2">
    <source>
        <dbReference type="Proteomes" id="UP000479000"/>
    </source>
</evidence>
<dbReference type="EMBL" id="CADCXU010034653">
    <property type="protein sequence ID" value="CAB0019875.1"/>
    <property type="molecule type" value="Genomic_DNA"/>
</dbReference>
<organism evidence="1 2">
    <name type="scientific">Nesidiocoris tenuis</name>
    <dbReference type="NCBI Taxonomy" id="355587"/>
    <lineage>
        <taxon>Eukaryota</taxon>
        <taxon>Metazoa</taxon>
        <taxon>Ecdysozoa</taxon>
        <taxon>Arthropoda</taxon>
        <taxon>Hexapoda</taxon>
        <taxon>Insecta</taxon>
        <taxon>Pterygota</taxon>
        <taxon>Neoptera</taxon>
        <taxon>Paraneoptera</taxon>
        <taxon>Hemiptera</taxon>
        <taxon>Heteroptera</taxon>
        <taxon>Panheteroptera</taxon>
        <taxon>Cimicomorpha</taxon>
        <taxon>Miridae</taxon>
        <taxon>Dicyphina</taxon>
        <taxon>Nesidiocoris</taxon>
    </lineage>
</organism>
<accession>A0A6H5HQ17</accession>
<dbReference type="Proteomes" id="UP000479000">
    <property type="component" value="Unassembled WGS sequence"/>
</dbReference>
<protein>
    <submittedName>
        <fullName evidence="1">Uncharacterized protein</fullName>
    </submittedName>
</protein>
<dbReference type="AlphaFoldDB" id="A0A6H5HQ17"/>